<evidence type="ECO:0000313" key="13">
    <source>
        <dbReference type="Proteomes" id="UP000015103"/>
    </source>
</evidence>
<dbReference type="HOGENOM" id="CLU_003302_0_0_1"/>
<dbReference type="OMA" id="SADHECD"/>
<feature type="compositionally biased region" description="Low complexity" evidence="10">
    <location>
        <begin position="1030"/>
        <end position="1040"/>
    </location>
</feature>
<dbReference type="InterPro" id="IPR001762">
    <property type="entry name" value="Disintegrin_dom"/>
</dbReference>
<feature type="binding site" evidence="9">
    <location>
        <position position="258"/>
    </location>
    <ligand>
        <name>Zn(2+)</name>
        <dbReference type="ChEBI" id="CHEBI:29105"/>
        <note>catalytic</note>
    </ligand>
</feature>
<accession>T1HLM7</accession>
<dbReference type="InterPro" id="IPR024079">
    <property type="entry name" value="MetalloPept_cat_dom_sf"/>
</dbReference>
<evidence type="ECO:0000313" key="12">
    <source>
        <dbReference type="EnsemblMetazoa" id="RPRC004951-PA"/>
    </source>
</evidence>
<dbReference type="FunCoup" id="T1HLM7">
    <property type="interactions" value="191"/>
</dbReference>
<dbReference type="GO" id="GO:0046872">
    <property type="term" value="F:metal ion binding"/>
    <property type="evidence" value="ECO:0007669"/>
    <property type="project" value="UniProtKB-KW"/>
</dbReference>
<keyword evidence="4" id="KW-0378">Hydrolase</keyword>
<evidence type="ECO:0000256" key="7">
    <source>
        <dbReference type="PROSITE-ProRule" id="PRU00068"/>
    </source>
</evidence>
<dbReference type="SMART" id="SM00608">
    <property type="entry name" value="ACR"/>
    <property type="match status" value="1"/>
</dbReference>
<keyword evidence="6 8" id="KW-1015">Disulfide bond</keyword>
<evidence type="ECO:0000256" key="8">
    <source>
        <dbReference type="PROSITE-ProRule" id="PRU00076"/>
    </source>
</evidence>
<dbReference type="PROSITE" id="PS01186">
    <property type="entry name" value="EGF_2"/>
    <property type="match status" value="1"/>
</dbReference>
<feature type="compositionally biased region" description="Polar residues" evidence="10">
    <location>
        <begin position="1184"/>
        <end position="1194"/>
    </location>
</feature>
<evidence type="ECO:0000256" key="10">
    <source>
        <dbReference type="SAM" id="MobiDB-lite"/>
    </source>
</evidence>
<dbReference type="InterPro" id="IPR034027">
    <property type="entry name" value="Reprolysin_adamalysin"/>
</dbReference>
<keyword evidence="13" id="KW-1185">Reference proteome</keyword>
<dbReference type="PROSITE" id="PS50214">
    <property type="entry name" value="DISINTEGRIN_2"/>
    <property type="match status" value="1"/>
</dbReference>
<dbReference type="Proteomes" id="UP000015103">
    <property type="component" value="Unassembled WGS sequence"/>
</dbReference>
<feature type="disulfide bond" evidence="9">
    <location>
        <begin position="233"/>
        <end position="313"/>
    </location>
</feature>
<evidence type="ECO:0000256" key="4">
    <source>
        <dbReference type="ARBA" id="ARBA00023049"/>
    </source>
</evidence>
<dbReference type="Pfam" id="PF01421">
    <property type="entry name" value="Reprolysin"/>
    <property type="match status" value="1"/>
</dbReference>
<proteinExistence type="predicted"/>
<dbReference type="CDD" id="cd04269">
    <property type="entry name" value="ZnMc_adamalysin_II_like"/>
    <property type="match status" value="1"/>
</dbReference>
<feature type="region of interest" description="Disordered" evidence="10">
    <location>
        <begin position="1159"/>
        <end position="1256"/>
    </location>
</feature>
<dbReference type="InterPro" id="IPR036436">
    <property type="entry name" value="Disintegrin_dom_sf"/>
</dbReference>
<feature type="disulfide bond" evidence="7">
    <location>
        <begin position="384"/>
        <end position="404"/>
    </location>
</feature>
<feature type="disulfide bond" evidence="9">
    <location>
        <begin position="275"/>
        <end position="280"/>
    </location>
</feature>
<dbReference type="STRING" id="13249.T1HLM7"/>
<feature type="compositionally biased region" description="Polar residues" evidence="10">
    <location>
        <begin position="1312"/>
        <end position="1329"/>
    </location>
</feature>
<evidence type="ECO:0000256" key="9">
    <source>
        <dbReference type="PROSITE-ProRule" id="PRU00276"/>
    </source>
</evidence>
<feature type="disulfide bond" evidence="9">
    <location>
        <begin position="273"/>
        <end position="297"/>
    </location>
</feature>
<keyword evidence="3 11" id="KW-1133">Transmembrane helix</keyword>
<dbReference type="VEuPathDB" id="VectorBase:RPRC004951"/>
<feature type="transmembrane region" description="Helical" evidence="11">
    <location>
        <begin position="617"/>
        <end position="638"/>
    </location>
</feature>
<dbReference type="InterPro" id="IPR000742">
    <property type="entry name" value="EGF"/>
</dbReference>
<dbReference type="GO" id="GO:0004222">
    <property type="term" value="F:metalloendopeptidase activity"/>
    <property type="evidence" value="ECO:0007669"/>
    <property type="project" value="InterPro"/>
</dbReference>
<dbReference type="PANTHER" id="PTHR11905:SF159">
    <property type="entry name" value="ADAM METALLOPROTEASE"/>
    <property type="match status" value="1"/>
</dbReference>
<feature type="binding site" evidence="9">
    <location>
        <position position="262"/>
    </location>
    <ligand>
        <name>Zn(2+)</name>
        <dbReference type="ChEBI" id="CHEBI:29105"/>
        <note>catalytic</note>
    </ligand>
</feature>
<evidence type="ECO:0000256" key="11">
    <source>
        <dbReference type="SAM" id="Phobius"/>
    </source>
</evidence>
<keyword evidence="8" id="KW-0245">EGF-like domain</keyword>
<evidence type="ECO:0000256" key="3">
    <source>
        <dbReference type="ARBA" id="ARBA00022989"/>
    </source>
</evidence>
<comment type="subcellular location">
    <subcellularLocation>
        <location evidence="1">Membrane</location>
        <topology evidence="1">Single-pass membrane protein</topology>
    </subcellularLocation>
</comment>
<keyword evidence="5 11" id="KW-0472">Membrane</keyword>
<dbReference type="GO" id="GO:0006509">
    <property type="term" value="P:membrane protein ectodomain proteolysis"/>
    <property type="evidence" value="ECO:0007669"/>
    <property type="project" value="TreeGrafter"/>
</dbReference>
<evidence type="ECO:0000256" key="5">
    <source>
        <dbReference type="ARBA" id="ARBA00023136"/>
    </source>
</evidence>
<evidence type="ECO:0000256" key="1">
    <source>
        <dbReference type="ARBA" id="ARBA00004167"/>
    </source>
</evidence>
<dbReference type="InterPro" id="IPR001590">
    <property type="entry name" value="Peptidase_M12B"/>
</dbReference>
<dbReference type="Pfam" id="PF00200">
    <property type="entry name" value="Disintegrin"/>
    <property type="match status" value="1"/>
</dbReference>
<keyword evidence="4" id="KW-0645">Protease</keyword>
<name>T1HLM7_RHOPR</name>
<feature type="region of interest" description="Disordered" evidence="10">
    <location>
        <begin position="1292"/>
        <end position="1344"/>
    </location>
</feature>
<dbReference type="eggNOG" id="KOG3607">
    <property type="taxonomic scope" value="Eukaryota"/>
</dbReference>
<dbReference type="PROSITE" id="PS50026">
    <property type="entry name" value="EGF_3"/>
    <property type="match status" value="1"/>
</dbReference>
<dbReference type="PROSITE" id="PS50215">
    <property type="entry name" value="ADAM_MEPRO"/>
    <property type="match status" value="1"/>
</dbReference>
<feature type="compositionally biased region" description="Low complexity" evidence="10">
    <location>
        <begin position="1222"/>
        <end position="1240"/>
    </location>
</feature>
<keyword evidence="9" id="KW-0862">Zinc</keyword>
<feature type="active site" evidence="9">
    <location>
        <position position="259"/>
    </location>
</feature>
<dbReference type="SUPFAM" id="SSF55486">
    <property type="entry name" value="Metalloproteases ('zincins'), catalytic domain"/>
    <property type="match status" value="1"/>
</dbReference>
<dbReference type="GO" id="GO:0016020">
    <property type="term" value="C:membrane"/>
    <property type="evidence" value="ECO:0007669"/>
    <property type="project" value="UniProtKB-SubCell"/>
</dbReference>
<dbReference type="EMBL" id="ACPB03014337">
    <property type="status" value="NOT_ANNOTATED_CDS"/>
    <property type="molecule type" value="Genomic_DNA"/>
</dbReference>
<dbReference type="Gene3D" id="4.10.70.10">
    <property type="entry name" value="Disintegrin domain"/>
    <property type="match status" value="1"/>
</dbReference>
<feature type="disulfide bond" evidence="8">
    <location>
        <begin position="582"/>
        <end position="591"/>
    </location>
</feature>
<keyword evidence="2 11" id="KW-0812">Transmembrane</keyword>
<dbReference type="PANTHER" id="PTHR11905">
    <property type="entry name" value="ADAM A DISINTEGRIN AND METALLOPROTEASE DOMAIN"/>
    <property type="match status" value="1"/>
</dbReference>
<keyword evidence="4" id="KW-0482">Metalloprotease</keyword>
<dbReference type="Pfam" id="PF08516">
    <property type="entry name" value="ADAM_CR"/>
    <property type="match status" value="1"/>
</dbReference>
<comment type="caution">
    <text evidence="8">Lacks conserved residue(s) required for the propagation of feature annotation.</text>
</comment>
<keyword evidence="9" id="KW-0479">Metal-binding</keyword>
<dbReference type="FunFam" id="3.40.390.10:FF:000002">
    <property type="entry name" value="Disintegrin and metalloproteinase domain-containing protein 22"/>
    <property type="match status" value="1"/>
</dbReference>
<feature type="disulfide bond" evidence="8">
    <location>
        <begin position="564"/>
        <end position="574"/>
    </location>
</feature>
<evidence type="ECO:0000256" key="6">
    <source>
        <dbReference type="ARBA" id="ARBA00023157"/>
    </source>
</evidence>
<sequence length="1361" mass="148618">FVKTQENGSHVVHRRDPSEIELCQYQGNIRGIPTSWAALSTCSGIRGVIHDGETLHYIEKSDTNLSEHFVYKHDDLLTNNTCGYEGTPHDVMESVHRLNTANRVKRSPQNIRGPYNANRRSRFVELILVVDHRLYENMNKDLNEVKQRCKDIANIINALYTPLNIFIALVGVVVWTELDEITLSTKGDTTLTNFLHYRREKLVKEHPNDNAQLLTKIQFDGGVVGKALKGPMCTYEFSGGVSMDHSTVVGLVATTVTHEMGHNFGMEHDTQSCDCPDDRCIMAPSSSTTSPTHWSSCSLEYLAVAFDHGMDYCLKNKPERLFDSPVCGNGFVEAGEQCDCGLEDRCNNPCCNATRCMLYSNASCATGECCDLSTCHPKNAGSLCRSADHECDLPEYCTGESEYCPGDVFKMDGETCDWGKAFCYKGTCRSHSDQCRLLWGPSGKSSDFLCYRMNTKGSRHGNCGYNRLNQSYVKCYDENIFCGMLHCMHLNERLEFGMESVSILSHSFINAGGNIIPCRTAIVDLGLNEIDPGLAPDGAKCAEGKMCVGQKCLSVDALTAGTACKDNCNGNGVCNSLGHCHCNTGFAPPTCHHPGTGGSEDSGPASQPNARREVITAFYIVFLGVLPSIALVGFFLYYMKRNTIFVKKPRPTMYVNRCNTKDNKRFNVVDYITTTTTMAPTTSSTITGGTTARNNSKTVIAQQQQQQKNLLLQEEPIYSEIYDQYSVPMREQDHYDRIAVIENIYNEVNAANKISGPLIVDHSRATLLPRQDSSGGSATVNGGGEVTASHLQNNLLRHFVGFSTTSLQKEPGTVVIQPPAAVVPVRPHPTAVGHHQDVHPSVSAITPVHPVSNVQKNVPIRPAPKLPEVNVPPVAQRPVISSPVLAATTSTAAKDLIDHGHSPSRPAPAVPGHPVQQQPPPVQQAQQPQTSAGDDKKTYPALTRIASFMRGQKPEVQKKDLVKKKLDKEALRNIEISNPIPQKDIEIPLATLPVEKAVVVSRAQSLRDTAVVKRAPIPTFGSMRMQNGKRPTSTPAAHRPTSPPPRPPSSIGVPGYQPPSSQSIAVVANKTDNSYDDCLNLLTENNAPLAHIDEESPKQENIYAVIEENPQATSEYKVPNPVDTSGDTMGLLGEIVLEIEARNNESIYSASTLKRKKENLTDMSSDSKTNQTYMNTSSNSSNSGYLSPINSQNKGGAEQAVVNKGPTLKAKNEPNSISVLASKTSVNTTKTSPSNNTSFNRTKTPPSLQRRKTPPNLIVTNATNSLASKQQPDIVSSCTNDANKAPDVVVKQEKPKVLKSTLKQPPTGPKPQIQSTKPKTEFNNTNKSYSGGKPAVRSNSKVASLQQKFENQASQALMKQN</sequence>
<evidence type="ECO:0000256" key="2">
    <source>
        <dbReference type="ARBA" id="ARBA00022692"/>
    </source>
</evidence>
<feature type="region of interest" description="Disordered" evidence="10">
    <location>
        <begin position="896"/>
        <end position="937"/>
    </location>
</feature>
<dbReference type="EnsemblMetazoa" id="RPRC004951-RA">
    <property type="protein sequence ID" value="RPRC004951-PA"/>
    <property type="gene ID" value="RPRC004951"/>
</dbReference>
<organism evidence="12 13">
    <name type="scientific">Rhodnius prolixus</name>
    <name type="common">Triatomid bug</name>
    <dbReference type="NCBI Taxonomy" id="13249"/>
    <lineage>
        <taxon>Eukaryota</taxon>
        <taxon>Metazoa</taxon>
        <taxon>Ecdysozoa</taxon>
        <taxon>Arthropoda</taxon>
        <taxon>Hexapoda</taxon>
        <taxon>Insecta</taxon>
        <taxon>Pterygota</taxon>
        <taxon>Neoptera</taxon>
        <taxon>Paraneoptera</taxon>
        <taxon>Hemiptera</taxon>
        <taxon>Heteroptera</taxon>
        <taxon>Panheteroptera</taxon>
        <taxon>Cimicomorpha</taxon>
        <taxon>Reduviidae</taxon>
        <taxon>Triatominae</taxon>
        <taxon>Rhodnius</taxon>
    </lineage>
</organism>
<reference evidence="12" key="1">
    <citation type="submission" date="2015-05" db="UniProtKB">
        <authorList>
            <consortium name="EnsemblMetazoa"/>
        </authorList>
    </citation>
    <scope>IDENTIFICATION</scope>
</reference>
<dbReference type="InParanoid" id="T1HLM7"/>
<feature type="compositionally biased region" description="Polar residues" evidence="10">
    <location>
        <begin position="1161"/>
        <end position="1176"/>
    </location>
</feature>
<protein>
    <submittedName>
        <fullName evidence="12">Uncharacterized protein</fullName>
    </submittedName>
</protein>
<dbReference type="Gene3D" id="3.40.390.10">
    <property type="entry name" value="Collagenase (Catalytic Domain)"/>
    <property type="match status" value="1"/>
</dbReference>
<dbReference type="SUPFAM" id="SSF57552">
    <property type="entry name" value="Blood coagulation inhibitor (disintegrin)"/>
    <property type="match status" value="1"/>
</dbReference>
<feature type="binding site" evidence="9">
    <location>
        <position position="268"/>
    </location>
    <ligand>
        <name>Zn(2+)</name>
        <dbReference type="ChEBI" id="CHEBI:29105"/>
        <note>catalytic</note>
    </ligand>
</feature>
<feature type="compositionally biased region" description="Pro residues" evidence="10">
    <location>
        <begin position="905"/>
        <end position="922"/>
    </location>
</feature>
<dbReference type="FunFam" id="4.10.70.10:FF:000001">
    <property type="entry name" value="Disintegrin and metalloproteinase domain-containing protein 22"/>
    <property type="match status" value="1"/>
</dbReference>
<feature type="region of interest" description="Disordered" evidence="10">
    <location>
        <begin position="1018"/>
        <end position="1061"/>
    </location>
</feature>
<dbReference type="SMART" id="SM00050">
    <property type="entry name" value="DISIN"/>
    <property type="match status" value="1"/>
</dbReference>
<dbReference type="InterPro" id="IPR006586">
    <property type="entry name" value="ADAM_Cys-rich"/>
</dbReference>